<dbReference type="HOGENOM" id="CLU_047042_0_0_1"/>
<dbReference type="InterPro" id="IPR014764">
    <property type="entry name" value="DCN-prot"/>
</dbReference>
<proteinExistence type="predicted"/>
<dbReference type="InterPro" id="IPR042460">
    <property type="entry name" value="DCN1-like_PONY"/>
</dbReference>
<protein>
    <recommendedName>
        <fullName evidence="1">Defective in cullin neddylation protein</fullName>
    </recommendedName>
</protein>
<name>G0WE25_NAUDC</name>
<dbReference type="EMBL" id="HE580273">
    <property type="protein sequence ID" value="CCD26036.2"/>
    <property type="molecule type" value="Genomic_DNA"/>
</dbReference>
<dbReference type="Proteomes" id="UP000000689">
    <property type="component" value="Chromosome 7"/>
</dbReference>
<dbReference type="Gene3D" id="1.10.238.200">
    <property type="entry name" value="Cullin, PONY binding domain"/>
    <property type="match status" value="1"/>
</dbReference>
<reference evidence="3 4" key="1">
    <citation type="journal article" date="2011" name="Proc. Natl. Acad. Sci. U.S.A.">
        <title>Evolutionary erosion of yeast sex chromosomes by mating-type switching accidents.</title>
        <authorList>
            <person name="Gordon J.L."/>
            <person name="Armisen D."/>
            <person name="Proux-Wera E."/>
            <person name="Oheigeartaigh S.S."/>
            <person name="Byrne K.P."/>
            <person name="Wolfe K.H."/>
        </authorList>
    </citation>
    <scope>NUCLEOTIDE SEQUENCE [LARGE SCALE GENOMIC DNA]</scope>
    <source>
        <strain evidence="4">ATCC 10597 / BCRC 20456 / CBS 421 / NBRC 0211 / NRRL Y-12639</strain>
    </source>
</reference>
<dbReference type="RefSeq" id="XP_003671279.2">
    <property type="nucleotide sequence ID" value="XM_003671231.2"/>
</dbReference>
<dbReference type="GO" id="GO:0097602">
    <property type="term" value="F:cullin family protein binding"/>
    <property type="evidence" value="ECO:0007669"/>
    <property type="project" value="EnsemblFungi"/>
</dbReference>
<dbReference type="PANTHER" id="PTHR12281:SF31">
    <property type="entry name" value="DCN1-LIKE PROTEIN 3"/>
    <property type="match status" value="1"/>
</dbReference>
<dbReference type="GO" id="GO:0000151">
    <property type="term" value="C:ubiquitin ligase complex"/>
    <property type="evidence" value="ECO:0007669"/>
    <property type="project" value="TreeGrafter"/>
</dbReference>
<dbReference type="PROSITE" id="PS51229">
    <property type="entry name" value="DCUN1"/>
    <property type="match status" value="1"/>
</dbReference>
<dbReference type="KEGG" id="ndi:NDAI_0G02590"/>
<evidence type="ECO:0000259" key="2">
    <source>
        <dbReference type="PROSITE" id="PS51229"/>
    </source>
</evidence>
<dbReference type="PANTHER" id="PTHR12281">
    <property type="entry name" value="RP42 RELATED"/>
    <property type="match status" value="1"/>
</dbReference>
<dbReference type="OMA" id="LWCKFLQ"/>
<dbReference type="GO" id="GO:0030674">
    <property type="term" value="F:protein-macromolecule adaptor activity"/>
    <property type="evidence" value="ECO:0007669"/>
    <property type="project" value="EnsemblFungi"/>
</dbReference>
<evidence type="ECO:0000313" key="4">
    <source>
        <dbReference type="Proteomes" id="UP000000689"/>
    </source>
</evidence>
<gene>
    <name evidence="3" type="primary">NDAI0G02590</name>
    <name evidence="3" type="ordered locus">NDAI_0G02590</name>
</gene>
<dbReference type="Gene3D" id="1.10.238.10">
    <property type="entry name" value="EF-hand"/>
    <property type="match status" value="1"/>
</dbReference>
<dbReference type="STRING" id="1071378.G0WE25"/>
<dbReference type="AlphaFoldDB" id="G0WE25"/>
<dbReference type="Pfam" id="PF03556">
    <property type="entry name" value="Cullin_binding"/>
    <property type="match status" value="1"/>
</dbReference>
<dbReference type="OrthoDB" id="27198at2759"/>
<dbReference type="InterPro" id="IPR005176">
    <property type="entry name" value="PONY_dom"/>
</dbReference>
<keyword evidence="4" id="KW-1185">Reference proteome</keyword>
<dbReference type="GeneID" id="11497432"/>
<dbReference type="GO" id="GO:0032182">
    <property type="term" value="F:ubiquitin-like protein binding"/>
    <property type="evidence" value="ECO:0007669"/>
    <property type="project" value="EnsemblFungi"/>
</dbReference>
<feature type="domain" description="DCUN1" evidence="2">
    <location>
        <begin position="47"/>
        <end position="281"/>
    </location>
</feature>
<accession>G0WE25</accession>
<evidence type="ECO:0000313" key="3">
    <source>
        <dbReference type="EMBL" id="CCD26036.2"/>
    </source>
</evidence>
<dbReference type="GO" id="GO:0031624">
    <property type="term" value="F:ubiquitin conjugating enzyme binding"/>
    <property type="evidence" value="ECO:0007669"/>
    <property type="project" value="EnsemblFungi"/>
</dbReference>
<dbReference type="Gene3D" id="1.10.8.10">
    <property type="entry name" value="DNA helicase RuvA subunit, C-terminal domain"/>
    <property type="match status" value="1"/>
</dbReference>
<sequence>MAKKYLSRNNWRLNYALNEYYDKEIGSFIGDDDDDDGCKTILPDLNKYPQELIALFKKYSSKNNDSLYEFIDVDGLINYINDLKYNLEDLVTICLAKLLHCENLKDGINKQQFLSNWYLQGCSTLEQMQHVLNDLDVKLHQDASYFTQIYNYTFDLIIDVDDGDSTRNNTNIGDDTTNSNDTSIVIVPRMKDNNLDVETAIAYWKVFFNVNEQYPVKVNKELLSLWFQFLNEERKKEITKDQWQMLLEFFKKFSNLEMMKQNYDETAAWPYMIDEFYEYLQDTGRI</sequence>
<comment type="function">
    <text evidence="1">Neddylation of cullins play an essential role in the regulation of SCF-type complexes activity.</text>
</comment>
<dbReference type="eggNOG" id="KOG3077">
    <property type="taxonomic scope" value="Eukaryota"/>
</dbReference>
<dbReference type="GO" id="GO:0045116">
    <property type="term" value="P:protein neddylation"/>
    <property type="evidence" value="ECO:0007669"/>
    <property type="project" value="EnsemblFungi"/>
</dbReference>
<evidence type="ECO:0000256" key="1">
    <source>
        <dbReference type="RuleBase" id="RU410713"/>
    </source>
</evidence>
<organism evidence="3 4">
    <name type="scientific">Naumovozyma dairenensis (strain ATCC 10597 / BCRC 20456 / CBS 421 / NBRC 0211 / NRRL Y-12639)</name>
    <name type="common">Saccharomyces dairenensis</name>
    <dbReference type="NCBI Taxonomy" id="1071378"/>
    <lineage>
        <taxon>Eukaryota</taxon>
        <taxon>Fungi</taxon>
        <taxon>Dikarya</taxon>
        <taxon>Ascomycota</taxon>
        <taxon>Saccharomycotina</taxon>
        <taxon>Saccharomycetes</taxon>
        <taxon>Saccharomycetales</taxon>
        <taxon>Saccharomycetaceae</taxon>
        <taxon>Naumovozyma</taxon>
    </lineage>
</organism>
<dbReference type="Pfam" id="PF14555">
    <property type="entry name" value="UBA_4"/>
    <property type="match status" value="1"/>
</dbReference>